<evidence type="ECO:0000313" key="4">
    <source>
        <dbReference type="Proteomes" id="UP001432027"/>
    </source>
</evidence>
<dbReference type="AlphaFoldDB" id="A0AAV5U683"/>
<accession>A0AAV5U683</accession>
<feature type="region of interest" description="Disordered" evidence="1">
    <location>
        <begin position="1"/>
        <end position="30"/>
    </location>
</feature>
<keyword evidence="2" id="KW-1133">Transmembrane helix</keyword>
<protein>
    <recommendedName>
        <fullName evidence="5">G protein-coupled receptor</fullName>
    </recommendedName>
</protein>
<keyword evidence="2" id="KW-0472">Membrane</keyword>
<evidence type="ECO:0008006" key="5">
    <source>
        <dbReference type="Google" id="ProtNLM"/>
    </source>
</evidence>
<dbReference type="Proteomes" id="UP001432027">
    <property type="component" value="Unassembled WGS sequence"/>
</dbReference>
<keyword evidence="4" id="KW-1185">Reference proteome</keyword>
<feature type="non-terminal residue" evidence="3">
    <location>
        <position position="1"/>
    </location>
</feature>
<gene>
    <name evidence="3" type="ORF">PENTCL1PPCAC_24160</name>
</gene>
<evidence type="ECO:0000256" key="1">
    <source>
        <dbReference type="SAM" id="MobiDB-lite"/>
    </source>
</evidence>
<evidence type="ECO:0000256" key="2">
    <source>
        <dbReference type="SAM" id="Phobius"/>
    </source>
</evidence>
<proteinExistence type="predicted"/>
<feature type="transmembrane region" description="Helical" evidence="2">
    <location>
        <begin position="120"/>
        <end position="141"/>
    </location>
</feature>
<name>A0AAV5U683_9BILA</name>
<feature type="transmembrane region" description="Helical" evidence="2">
    <location>
        <begin position="89"/>
        <end position="108"/>
    </location>
</feature>
<sequence length="181" mass="20284">AIGVRWPQRPQTSRLNPVRNPPHAPPHLEGRLPVSKYRGSFRCGGRFASHTFRSLYLLYGLWVLGSSQGPANHETPSNRLLVFGLLKSIFVVVGTILVCVGIVGFGFMELLELHDNASDWTETITVCFILLIATHPMIASLHRSLRGVYRDGMYVFVRIKDKNSPIDDSDTKSLIVVYHDV</sequence>
<dbReference type="EMBL" id="BTSX01000005">
    <property type="protein sequence ID" value="GMT01986.1"/>
    <property type="molecule type" value="Genomic_DNA"/>
</dbReference>
<comment type="caution">
    <text evidence="3">The sequence shown here is derived from an EMBL/GenBank/DDBJ whole genome shotgun (WGS) entry which is preliminary data.</text>
</comment>
<evidence type="ECO:0000313" key="3">
    <source>
        <dbReference type="EMBL" id="GMT01986.1"/>
    </source>
</evidence>
<keyword evidence="2" id="KW-0812">Transmembrane</keyword>
<organism evidence="3 4">
    <name type="scientific">Pristionchus entomophagus</name>
    <dbReference type="NCBI Taxonomy" id="358040"/>
    <lineage>
        <taxon>Eukaryota</taxon>
        <taxon>Metazoa</taxon>
        <taxon>Ecdysozoa</taxon>
        <taxon>Nematoda</taxon>
        <taxon>Chromadorea</taxon>
        <taxon>Rhabditida</taxon>
        <taxon>Rhabditina</taxon>
        <taxon>Diplogasteromorpha</taxon>
        <taxon>Diplogasteroidea</taxon>
        <taxon>Neodiplogasteridae</taxon>
        <taxon>Pristionchus</taxon>
    </lineage>
</organism>
<reference evidence="3" key="1">
    <citation type="submission" date="2023-10" db="EMBL/GenBank/DDBJ databases">
        <title>Genome assembly of Pristionchus species.</title>
        <authorList>
            <person name="Yoshida K."/>
            <person name="Sommer R.J."/>
        </authorList>
    </citation>
    <scope>NUCLEOTIDE SEQUENCE</scope>
    <source>
        <strain evidence="3">RS0144</strain>
    </source>
</reference>